<comment type="caution">
    <text evidence="1">The sequence shown here is derived from an EMBL/GenBank/DDBJ whole genome shotgun (WGS) entry which is preliminary data.</text>
</comment>
<gene>
    <name evidence="1" type="ORF">Hypma_011104</name>
</gene>
<protein>
    <submittedName>
        <fullName evidence="1">Uncharacterized protein</fullName>
    </submittedName>
</protein>
<accession>A0A369JNG2</accession>
<dbReference type="Proteomes" id="UP000076154">
    <property type="component" value="Unassembled WGS sequence"/>
</dbReference>
<reference evidence="1" key="1">
    <citation type="submission" date="2018-04" db="EMBL/GenBank/DDBJ databases">
        <title>Whole genome sequencing of Hypsizygus marmoreus.</title>
        <authorList>
            <person name="Choi I.-G."/>
            <person name="Min B."/>
            <person name="Kim J.-G."/>
            <person name="Kim S."/>
            <person name="Oh Y.-L."/>
            <person name="Kong W.-S."/>
            <person name="Park H."/>
            <person name="Jeong J."/>
            <person name="Song E.-S."/>
        </authorList>
    </citation>
    <scope>NUCLEOTIDE SEQUENCE [LARGE SCALE GENOMIC DNA]</scope>
    <source>
        <strain evidence="1">51987-8</strain>
    </source>
</reference>
<dbReference type="EMBL" id="LUEZ02000053">
    <property type="protein sequence ID" value="RDB22087.1"/>
    <property type="molecule type" value="Genomic_DNA"/>
</dbReference>
<evidence type="ECO:0000313" key="2">
    <source>
        <dbReference type="Proteomes" id="UP000076154"/>
    </source>
</evidence>
<name>A0A369JNG2_HYPMA</name>
<keyword evidence="2" id="KW-1185">Reference proteome</keyword>
<evidence type="ECO:0000313" key="1">
    <source>
        <dbReference type="EMBL" id="RDB22087.1"/>
    </source>
</evidence>
<organism evidence="1 2">
    <name type="scientific">Hypsizygus marmoreus</name>
    <name type="common">White beech mushroom</name>
    <name type="synonym">Agaricus marmoreus</name>
    <dbReference type="NCBI Taxonomy" id="39966"/>
    <lineage>
        <taxon>Eukaryota</taxon>
        <taxon>Fungi</taxon>
        <taxon>Dikarya</taxon>
        <taxon>Basidiomycota</taxon>
        <taxon>Agaricomycotina</taxon>
        <taxon>Agaricomycetes</taxon>
        <taxon>Agaricomycetidae</taxon>
        <taxon>Agaricales</taxon>
        <taxon>Tricholomatineae</taxon>
        <taxon>Lyophyllaceae</taxon>
        <taxon>Hypsizygus</taxon>
    </lineage>
</organism>
<dbReference type="InParanoid" id="A0A369JNG2"/>
<sequence length="244" mass="27419">MCQVLSCSFPLRVILERLNNVVHLSLYGNFLILASVTPSTWCSTFQSPCIFWDFLSLRFPGNLQKLENEMTSEVSLCSDFTALPPRHTFCMLEPPGNTRSPHQNCGDINNNRSVVKANMIITDDRGQQKLALYGSFGYPISITSRVDYQELRSLPSPIAGGSRRKQGIVVIPVPSFSRAPTANTYTSHHSIIGKQRLQRNRWEGFWSTMCVVPNGQSSDSSSSLPLRFRPTDIPYSVIYHPSCR</sequence>
<proteinExistence type="predicted"/>
<dbReference type="AlphaFoldDB" id="A0A369JNG2"/>